<keyword evidence="2" id="KW-1133">Transmembrane helix</keyword>
<sequence length="478" mass="50551">MTVIATFVLLINDHLLKHLWPGLVTGKLSDLAGLMVAPPLLALARVPALAAVIATGLGFTLVKTTQAGAEAASQAWTLLAGPSRVLADPTDLITLPALAAAWLIWRRCQSEQAVRRARTLIIVPIALIAVTATAPEGASRWSATTGVSVDGDAITVFFESDYDGPYVSRDGGQTWEVPPPRSTPVVYPRPRPRTQDCVPGEPAHCYRVDPPRLAVQESRDGGRTWSAAWQLSEGREDMLRRRYGPAGEHLWTGSQAIAVQKTAGGHVVVAANGSDGIAVRDESGAWQRLGASGDGFSPEAAESLRPSDVNLEPERTMGFFAGLLVFLAGVGAAFRSGKAAVVFAVIASALISAGFLMTLRGMGEPYLIVNLPSILGGACALLGLIFAVIAAMAVRPNGWTWLFLLVTPPATMLTVWSLFSGWTQGAPDDYSTAVWLSCLAVIIGVATTVTAGYRGRRPIARENSRLEIMTGGDPEDPA</sequence>
<evidence type="ECO:0000256" key="1">
    <source>
        <dbReference type="SAM" id="MobiDB-lite"/>
    </source>
</evidence>
<feature type="transmembrane region" description="Helical" evidence="2">
    <location>
        <begin position="401"/>
        <end position="422"/>
    </location>
</feature>
<proteinExistence type="predicted"/>
<keyword evidence="4" id="KW-1185">Reference proteome</keyword>
<evidence type="ECO:0000313" key="3">
    <source>
        <dbReference type="EMBL" id="GIH93848.1"/>
    </source>
</evidence>
<dbReference type="InterPro" id="IPR036278">
    <property type="entry name" value="Sialidase_sf"/>
</dbReference>
<dbReference type="InterPro" id="IPR015943">
    <property type="entry name" value="WD40/YVTN_repeat-like_dom_sf"/>
</dbReference>
<feature type="transmembrane region" description="Helical" evidence="2">
    <location>
        <begin position="341"/>
        <end position="362"/>
    </location>
</feature>
<comment type="caution">
    <text evidence="3">The sequence shown here is derived from an EMBL/GenBank/DDBJ whole genome shotgun (WGS) entry which is preliminary data.</text>
</comment>
<organism evidence="3 4">
    <name type="scientific">Planobispora siamensis</name>
    <dbReference type="NCBI Taxonomy" id="936338"/>
    <lineage>
        <taxon>Bacteria</taxon>
        <taxon>Bacillati</taxon>
        <taxon>Actinomycetota</taxon>
        <taxon>Actinomycetes</taxon>
        <taxon>Streptosporangiales</taxon>
        <taxon>Streptosporangiaceae</taxon>
        <taxon>Planobispora</taxon>
    </lineage>
</organism>
<dbReference type="CDD" id="cd15482">
    <property type="entry name" value="Sialidase_non-viral"/>
    <property type="match status" value="1"/>
</dbReference>
<dbReference type="SUPFAM" id="SSF50939">
    <property type="entry name" value="Sialidases"/>
    <property type="match status" value="1"/>
</dbReference>
<dbReference type="Proteomes" id="UP000619788">
    <property type="component" value="Unassembled WGS sequence"/>
</dbReference>
<dbReference type="RefSeq" id="WP_204066002.1">
    <property type="nucleotide sequence ID" value="NZ_BOOJ01000036.1"/>
</dbReference>
<dbReference type="AlphaFoldDB" id="A0A8J3SGH3"/>
<evidence type="ECO:0000313" key="4">
    <source>
        <dbReference type="Proteomes" id="UP000619788"/>
    </source>
</evidence>
<keyword evidence="2" id="KW-0472">Membrane</keyword>
<keyword evidence="2" id="KW-0812">Transmembrane</keyword>
<accession>A0A8J3SGH3</accession>
<feature type="transmembrane region" description="Helical" evidence="2">
    <location>
        <begin position="374"/>
        <end position="394"/>
    </location>
</feature>
<evidence type="ECO:0000256" key="2">
    <source>
        <dbReference type="SAM" id="Phobius"/>
    </source>
</evidence>
<name>A0A8J3SGH3_9ACTN</name>
<protein>
    <submittedName>
        <fullName evidence="3">Uncharacterized protein</fullName>
    </submittedName>
</protein>
<dbReference type="EMBL" id="BOOJ01000036">
    <property type="protein sequence ID" value="GIH93848.1"/>
    <property type="molecule type" value="Genomic_DNA"/>
</dbReference>
<feature type="region of interest" description="Disordered" evidence="1">
    <location>
        <begin position="169"/>
        <end position="194"/>
    </location>
</feature>
<feature type="transmembrane region" description="Helical" evidence="2">
    <location>
        <begin position="434"/>
        <end position="453"/>
    </location>
</feature>
<gene>
    <name evidence="3" type="ORF">Psi01_44780</name>
</gene>
<dbReference type="Gene3D" id="2.130.10.10">
    <property type="entry name" value="YVTN repeat-like/Quinoprotein amine dehydrogenase"/>
    <property type="match status" value="1"/>
</dbReference>
<feature type="transmembrane region" description="Helical" evidence="2">
    <location>
        <begin position="317"/>
        <end position="334"/>
    </location>
</feature>
<reference evidence="3 4" key="1">
    <citation type="submission" date="2021-01" db="EMBL/GenBank/DDBJ databases">
        <title>Whole genome shotgun sequence of Planobispora siamensis NBRC 107568.</title>
        <authorList>
            <person name="Komaki H."/>
            <person name="Tamura T."/>
        </authorList>
    </citation>
    <scope>NUCLEOTIDE SEQUENCE [LARGE SCALE GENOMIC DNA]</scope>
    <source>
        <strain evidence="3 4">NBRC 107568</strain>
    </source>
</reference>